<reference evidence="1 2" key="1">
    <citation type="journal article" date="2002" name="Proc. Natl. Acad. Sci. U.S.A.">
        <title>Genome sequence of a serotype M3 strain of group A Streptococcus: phage-encoded toxins, the high-virulence phenotype, and clone emergence.</title>
        <authorList>
            <person name="Beres S.B."/>
            <person name="Sylva G.L."/>
            <person name="Barbian K.D."/>
            <person name="Lei B."/>
            <person name="Hoff J.S."/>
            <person name="Mammarella N.D."/>
            <person name="Liu M.Y."/>
            <person name="Smoot J.C."/>
            <person name="Porcella S.F."/>
            <person name="Parkins L.D."/>
            <person name="Campbell D.S."/>
            <person name="Smith T.M."/>
            <person name="McCormick J.K."/>
            <person name="Leung D.Y."/>
            <person name="Schlievert P.M."/>
            <person name="Musser J.M."/>
        </authorList>
    </citation>
    <scope>NUCLEOTIDE SEQUENCE [LARGE SCALE GENOMIC DNA]</scope>
    <source>
        <strain evidence="2">ATCC BAA-595 / MGAS315</strain>
    </source>
</reference>
<dbReference type="HOGENOM" id="CLU_2829489_0_0_9"/>
<proteinExistence type="predicted"/>
<dbReference type="RefSeq" id="WP_000594115.1">
    <property type="nucleotide sequence ID" value="NC_004070.1"/>
</dbReference>
<dbReference type="Proteomes" id="UP000000564">
    <property type="component" value="Chromosome"/>
</dbReference>
<evidence type="ECO:0000313" key="2">
    <source>
        <dbReference type="Proteomes" id="UP000000564"/>
    </source>
</evidence>
<evidence type="ECO:0000313" key="1">
    <source>
        <dbReference type="EMBL" id="AAM79740.1"/>
    </source>
</evidence>
<organism evidence="1 2">
    <name type="scientific">Streptococcus pyogenes serotype M3 (strain ATCC BAA-595 / MGAS315)</name>
    <dbReference type="NCBI Taxonomy" id="198466"/>
    <lineage>
        <taxon>Bacteria</taxon>
        <taxon>Bacillati</taxon>
        <taxon>Bacillota</taxon>
        <taxon>Bacilli</taxon>
        <taxon>Lactobacillales</taxon>
        <taxon>Streptococcaceae</taxon>
        <taxon>Streptococcus</taxon>
    </lineage>
</organism>
<dbReference type="EMBL" id="AE014074">
    <property type="protein sequence ID" value="AAM79740.1"/>
    <property type="molecule type" value="Genomic_DNA"/>
</dbReference>
<protein>
    <submittedName>
        <fullName evidence="1">Uncharacterized protein</fullName>
    </submittedName>
</protein>
<dbReference type="AlphaFoldDB" id="A0A0H2UVD7"/>
<gene>
    <name evidence="1" type="ordered locus">SpyM3_1133</name>
</gene>
<dbReference type="KEGG" id="spg:SpyM3_1133"/>
<name>A0A0H2UVD7_STRP3</name>
<accession>A0A0H2UVD7</accession>
<sequence length="66" mass="7825">MIKLVKIEGYYINPEYVVGVWERSALNFDDLDEKVVVIQFVGDREREEFVFCDTPIDEVIKRLLDD</sequence>